<dbReference type="RefSeq" id="WP_379140380.1">
    <property type="nucleotide sequence ID" value="NZ_JBHUEN010000012.1"/>
</dbReference>
<dbReference type="Proteomes" id="UP001597213">
    <property type="component" value="Unassembled WGS sequence"/>
</dbReference>
<keyword evidence="1" id="KW-1133">Transmembrane helix</keyword>
<keyword evidence="1" id="KW-0812">Transmembrane</keyword>
<reference evidence="3" key="1">
    <citation type="journal article" date="2019" name="Int. J. Syst. Evol. Microbiol.">
        <title>The Global Catalogue of Microorganisms (GCM) 10K type strain sequencing project: providing services to taxonomists for standard genome sequencing and annotation.</title>
        <authorList>
            <consortium name="The Broad Institute Genomics Platform"/>
            <consortium name="The Broad Institute Genome Sequencing Center for Infectious Disease"/>
            <person name="Wu L."/>
            <person name="Ma J."/>
        </authorList>
    </citation>
    <scope>NUCLEOTIDE SEQUENCE [LARGE SCALE GENOMIC DNA]</scope>
    <source>
        <strain evidence="3">CCUG 56029</strain>
    </source>
</reference>
<evidence type="ECO:0008006" key="4">
    <source>
        <dbReference type="Google" id="ProtNLM"/>
    </source>
</evidence>
<sequence>MNRSDIIVSVKEPAKWFFSQFGQLVIAVGLTSLVFNYAYRFAVDWDASGFWFYAATLVLALITFVAFRRDYISVNRYAFSPDRISVSTLLGTERTYPTESYRWVPSLHKTVNFPEKPADLSFYVQDIKTGRNLRNYAWKGFPVDEFKKVSKLYGYRGETDFKQKDFGRS</sequence>
<accession>A0ABW4R4M9</accession>
<gene>
    <name evidence="2" type="ORF">ACFSCT_04265</name>
</gene>
<evidence type="ECO:0000313" key="3">
    <source>
        <dbReference type="Proteomes" id="UP001597213"/>
    </source>
</evidence>
<evidence type="ECO:0000256" key="1">
    <source>
        <dbReference type="SAM" id="Phobius"/>
    </source>
</evidence>
<comment type="caution">
    <text evidence="2">The sequence shown here is derived from an EMBL/GenBank/DDBJ whole genome shotgun (WGS) entry which is preliminary data.</text>
</comment>
<keyword evidence="1" id="KW-0472">Membrane</keyword>
<keyword evidence="3" id="KW-1185">Reference proteome</keyword>
<name>A0ABW4R4M9_9RHOB</name>
<dbReference type="EMBL" id="JBHUEN010000012">
    <property type="protein sequence ID" value="MFD1880928.1"/>
    <property type="molecule type" value="Genomic_DNA"/>
</dbReference>
<organism evidence="2 3">
    <name type="scientific">Paracoccus pacificus</name>
    <dbReference type="NCBI Taxonomy" id="1463598"/>
    <lineage>
        <taxon>Bacteria</taxon>
        <taxon>Pseudomonadati</taxon>
        <taxon>Pseudomonadota</taxon>
        <taxon>Alphaproteobacteria</taxon>
        <taxon>Rhodobacterales</taxon>
        <taxon>Paracoccaceae</taxon>
        <taxon>Paracoccus</taxon>
    </lineage>
</organism>
<evidence type="ECO:0000313" key="2">
    <source>
        <dbReference type="EMBL" id="MFD1880928.1"/>
    </source>
</evidence>
<protein>
    <recommendedName>
        <fullName evidence="4">YcxB-like protein</fullName>
    </recommendedName>
</protein>
<proteinExistence type="predicted"/>
<feature type="transmembrane region" description="Helical" evidence="1">
    <location>
        <begin position="50"/>
        <end position="67"/>
    </location>
</feature>
<feature type="transmembrane region" description="Helical" evidence="1">
    <location>
        <begin position="21"/>
        <end position="38"/>
    </location>
</feature>